<evidence type="ECO:0000313" key="7">
    <source>
        <dbReference type="Proteomes" id="UP000887565"/>
    </source>
</evidence>
<feature type="domain" description="SH3" evidence="6">
    <location>
        <begin position="55"/>
        <end position="116"/>
    </location>
</feature>
<dbReference type="PANTHER" id="PTHR46037">
    <property type="entry name" value="PROTEIN ENHANCER OF SEVENLESS 2B"/>
    <property type="match status" value="1"/>
</dbReference>
<dbReference type="InterPro" id="IPR036860">
    <property type="entry name" value="SH2_dom_sf"/>
</dbReference>
<dbReference type="WBParaSite" id="nRc.2.0.1.t41798-RA">
    <property type="protein sequence ID" value="nRc.2.0.1.t41798-RA"/>
    <property type="gene ID" value="nRc.2.0.1.g41798"/>
</dbReference>
<dbReference type="PROSITE" id="PS50002">
    <property type="entry name" value="SH3"/>
    <property type="match status" value="1"/>
</dbReference>
<dbReference type="Pfam" id="PF00018">
    <property type="entry name" value="SH3_1"/>
    <property type="match status" value="1"/>
</dbReference>
<dbReference type="InterPro" id="IPR001452">
    <property type="entry name" value="SH3_domain"/>
</dbReference>
<dbReference type="PRINTS" id="PR00452">
    <property type="entry name" value="SH3DOMAIN"/>
</dbReference>
<dbReference type="SMART" id="SM00326">
    <property type="entry name" value="SH3"/>
    <property type="match status" value="1"/>
</dbReference>
<proteinExistence type="predicted"/>
<name>A0A915KSP9_ROMCU</name>
<evidence type="ECO:0000256" key="4">
    <source>
        <dbReference type="PROSITE-ProRule" id="PRU00192"/>
    </source>
</evidence>
<protein>
    <submittedName>
        <fullName evidence="8">Uncharacterized protein</fullName>
    </submittedName>
</protein>
<reference evidence="8" key="1">
    <citation type="submission" date="2022-11" db="UniProtKB">
        <authorList>
            <consortium name="WormBaseParasite"/>
        </authorList>
    </citation>
    <scope>IDENTIFICATION</scope>
</reference>
<dbReference type="Gene3D" id="2.30.30.40">
    <property type="entry name" value="SH3 Domains"/>
    <property type="match status" value="1"/>
</dbReference>
<evidence type="ECO:0000259" key="5">
    <source>
        <dbReference type="PROSITE" id="PS50001"/>
    </source>
</evidence>
<dbReference type="InterPro" id="IPR043539">
    <property type="entry name" value="Grb2-like"/>
</dbReference>
<dbReference type="Pfam" id="PF00017">
    <property type="entry name" value="SH2"/>
    <property type="match status" value="1"/>
</dbReference>
<dbReference type="Gene3D" id="3.30.200.20">
    <property type="entry name" value="Phosphorylase Kinase, domain 1"/>
    <property type="match status" value="1"/>
</dbReference>
<dbReference type="InterPro" id="IPR000980">
    <property type="entry name" value="SH2"/>
</dbReference>
<evidence type="ECO:0000256" key="3">
    <source>
        <dbReference type="PROSITE-ProRule" id="PRU00191"/>
    </source>
</evidence>
<dbReference type="Proteomes" id="UP000887565">
    <property type="component" value="Unplaced"/>
</dbReference>
<organism evidence="7 8">
    <name type="scientific">Romanomermis culicivorax</name>
    <name type="common">Nematode worm</name>
    <dbReference type="NCBI Taxonomy" id="13658"/>
    <lineage>
        <taxon>Eukaryota</taxon>
        <taxon>Metazoa</taxon>
        <taxon>Ecdysozoa</taxon>
        <taxon>Nematoda</taxon>
        <taxon>Enoplea</taxon>
        <taxon>Dorylaimia</taxon>
        <taxon>Mermithida</taxon>
        <taxon>Mermithoidea</taxon>
        <taxon>Mermithidae</taxon>
        <taxon>Romanomermis</taxon>
    </lineage>
</organism>
<evidence type="ECO:0000313" key="8">
    <source>
        <dbReference type="WBParaSite" id="nRc.2.0.1.t41798-RA"/>
    </source>
</evidence>
<dbReference type="SUPFAM" id="SSF50044">
    <property type="entry name" value="SH3-domain"/>
    <property type="match status" value="1"/>
</dbReference>
<accession>A0A915KSP9</accession>
<evidence type="ECO:0000259" key="6">
    <source>
        <dbReference type="PROSITE" id="PS50002"/>
    </source>
</evidence>
<evidence type="ECO:0000256" key="1">
    <source>
        <dbReference type="ARBA" id="ARBA00022443"/>
    </source>
</evidence>
<keyword evidence="1 4" id="KW-0728">SH3 domain</keyword>
<dbReference type="OMA" id="EWFAGKI"/>
<dbReference type="Gene3D" id="3.30.505.10">
    <property type="entry name" value="SH2 domain"/>
    <property type="match status" value="1"/>
</dbReference>
<feature type="domain" description="SH2" evidence="5">
    <location>
        <begin position="122"/>
        <end position="222"/>
    </location>
</feature>
<dbReference type="SMART" id="SM00252">
    <property type="entry name" value="SH2"/>
    <property type="match status" value="1"/>
</dbReference>
<sequence length="309" mass="35693">MLSRWSQMRVNNHVTVENGKFRYLVQQNQLAKNNETTMTKEAEATPLTNRKTSSLGAITLIALYSYDSRSDGDLSFKKGDLMILLDDQNTDWWYVKHVSSDNTGYVPRNFVAIQKSTESEEWFAGKIGRSIAEKLVNNPDLPRGTFLIRDRETERHGLSQNTNNEYALTIKDYDSVKHYKIKRLEDGGFYITTRKTFSSLEELVQYYSTVADGLCHVLRTPCPRHAPLRPDLSHQTNKNWEIERSELEFYNKIGQGNFGEVWYVVQTLTTQTGQWSMLTMLIQNLVNAILIDWIFLRAILPDSPMESMT</sequence>
<evidence type="ECO:0000256" key="2">
    <source>
        <dbReference type="ARBA" id="ARBA00022999"/>
    </source>
</evidence>
<keyword evidence="7" id="KW-1185">Reference proteome</keyword>
<dbReference type="PRINTS" id="PR00401">
    <property type="entry name" value="SH2DOMAIN"/>
</dbReference>
<keyword evidence="2 3" id="KW-0727">SH2 domain</keyword>
<dbReference type="SUPFAM" id="SSF55550">
    <property type="entry name" value="SH2 domain"/>
    <property type="match status" value="1"/>
</dbReference>
<dbReference type="InterPro" id="IPR036028">
    <property type="entry name" value="SH3-like_dom_sf"/>
</dbReference>
<dbReference type="PROSITE" id="PS50001">
    <property type="entry name" value="SH2"/>
    <property type="match status" value="1"/>
</dbReference>
<dbReference type="AlphaFoldDB" id="A0A915KSP9"/>
<dbReference type="CDD" id="cd11845">
    <property type="entry name" value="SH3_Src_like"/>
    <property type="match status" value="1"/>
</dbReference>